<comment type="subcellular location">
    <subcellularLocation>
        <location evidence="1">Nucleus</location>
        <location evidence="1">Nucleolus</location>
    </subcellularLocation>
</comment>
<dbReference type="InterPro" id="IPR028160">
    <property type="entry name" value="Slx9-like"/>
</dbReference>
<comment type="similarity">
    <text evidence="2">Belongs to the SLX9 family.</text>
</comment>
<dbReference type="EMBL" id="KN824872">
    <property type="protein sequence ID" value="KIK99043.1"/>
    <property type="molecule type" value="Genomic_DNA"/>
</dbReference>
<gene>
    <name evidence="6" type="ORF">PAXRUDRAFT_823215</name>
</gene>
<keyword evidence="4" id="KW-0539">Nucleus</keyword>
<feature type="region of interest" description="Disordered" evidence="5">
    <location>
        <begin position="113"/>
        <end position="157"/>
    </location>
</feature>
<dbReference type="GO" id="GO:0030686">
    <property type="term" value="C:90S preribosome"/>
    <property type="evidence" value="ECO:0007669"/>
    <property type="project" value="InterPro"/>
</dbReference>
<dbReference type="STRING" id="930991.A0A0D0DVQ8"/>
<keyword evidence="7" id="KW-1185">Reference proteome</keyword>
<dbReference type="Pfam" id="PF15341">
    <property type="entry name" value="SLX9"/>
    <property type="match status" value="1"/>
</dbReference>
<dbReference type="OrthoDB" id="18703at2759"/>
<evidence type="ECO:0000256" key="4">
    <source>
        <dbReference type="ARBA" id="ARBA00023242"/>
    </source>
</evidence>
<reference evidence="6 7" key="1">
    <citation type="submission" date="2014-04" db="EMBL/GenBank/DDBJ databases">
        <authorList>
            <consortium name="DOE Joint Genome Institute"/>
            <person name="Kuo A."/>
            <person name="Kohler A."/>
            <person name="Jargeat P."/>
            <person name="Nagy L.G."/>
            <person name="Floudas D."/>
            <person name="Copeland A."/>
            <person name="Barry K.W."/>
            <person name="Cichocki N."/>
            <person name="Veneault-Fourrey C."/>
            <person name="LaButti K."/>
            <person name="Lindquist E.A."/>
            <person name="Lipzen A."/>
            <person name="Lundell T."/>
            <person name="Morin E."/>
            <person name="Murat C."/>
            <person name="Sun H."/>
            <person name="Tunlid A."/>
            <person name="Henrissat B."/>
            <person name="Grigoriev I.V."/>
            <person name="Hibbett D.S."/>
            <person name="Martin F."/>
            <person name="Nordberg H.P."/>
            <person name="Cantor M.N."/>
            <person name="Hua S.X."/>
        </authorList>
    </citation>
    <scope>NUCLEOTIDE SEQUENCE [LARGE SCALE GENOMIC DNA]</scope>
    <source>
        <strain evidence="6 7">Ve08.2h10</strain>
    </source>
</reference>
<protein>
    <recommendedName>
        <fullName evidence="3">Ribosome biogenesis protein SLX9</fullName>
    </recommendedName>
</protein>
<evidence type="ECO:0000313" key="7">
    <source>
        <dbReference type="Proteomes" id="UP000054538"/>
    </source>
</evidence>
<proteinExistence type="inferred from homology"/>
<accession>A0A0D0DVQ8</accession>
<evidence type="ECO:0000256" key="3">
    <source>
        <dbReference type="ARBA" id="ARBA00021321"/>
    </source>
</evidence>
<dbReference type="AlphaFoldDB" id="A0A0D0DVQ8"/>
<evidence type="ECO:0000256" key="5">
    <source>
        <dbReference type="SAM" id="MobiDB-lite"/>
    </source>
</evidence>
<dbReference type="GO" id="GO:0030688">
    <property type="term" value="C:preribosome, small subunit precursor"/>
    <property type="evidence" value="ECO:0007669"/>
    <property type="project" value="InterPro"/>
</dbReference>
<reference evidence="7" key="2">
    <citation type="submission" date="2015-01" db="EMBL/GenBank/DDBJ databases">
        <title>Evolutionary Origins and Diversification of the Mycorrhizal Mutualists.</title>
        <authorList>
            <consortium name="DOE Joint Genome Institute"/>
            <consortium name="Mycorrhizal Genomics Consortium"/>
            <person name="Kohler A."/>
            <person name="Kuo A."/>
            <person name="Nagy L.G."/>
            <person name="Floudas D."/>
            <person name="Copeland A."/>
            <person name="Barry K.W."/>
            <person name="Cichocki N."/>
            <person name="Veneault-Fourrey C."/>
            <person name="LaButti K."/>
            <person name="Lindquist E.A."/>
            <person name="Lipzen A."/>
            <person name="Lundell T."/>
            <person name="Morin E."/>
            <person name="Murat C."/>
            <person name="Riley R."/>
            <person name="Ohm R."/>
            <person name="Sun H."/>
            <person name="Tunlid A."/>
            <person name="Henrissat B."/>
            <person name="Grigoriev I.V."/>
            <person name="Hibbett D.S."/>
            <person name="Martin F."/>
        </authorList>
    </citation>
    <scope>NUCLEOTIDE SEQUENCE [LARGE SCALE GENOMIC DNA]</scope>
    <source>
        <strain evidence="7">Ve08.2h10</strain>
    </source>
</reference>
<organism evidence="6 7">
    <name type="scientific">Paxillus rubicundulus Ve08.2h10</name>
    <dbReference type="NCBI Taxonomy" id="930991"/>
    <lineage>
        <taxon>Eukaryota</taxon>
        <taxon>Fungi</taxon>
        <taxon>Dikarya</taxon>
        <taxon>Basidiomycota</taxon>
        <taxon>Agaricomycotina</taxon>
        <taxon>Agaricomycetes</taxon>
        <taxon>Agaricomycetidae</taxon>
        <taxon>Boletales</taxon>
        <taxon>Paxilineae</taxon>
        <taxon>Paxillaceae</taxon>
        <taxon>Paxillus</taxon>
    </lineage>
</organism>
<evidence type="ECO:0000256" key="2">
    <source>
        <dbReference type="ARBA" id="ARBA00011022"/>
    </source>
</evidence>
<sequence length="199" mass="21841">MPRERRARIGAHQPSAKLAKRQFAVQENAVEGVEVGAAAEVSGQEILDSLNEAPLVVGKKVKQQLKHEAFINGLKSPITPYSKAQRRRFNRKQREQVGGGLGSIQAVISALEEKEPSPGLERAQQPKDHTQPQPTKAKAKAGMGAGKGVPLTKSQRKRALEVERLRHPLILSNPQFAANPFQTIRTHAQNTLERHVPSV</sequence>
<name>A0A0D0DVQ8_9AGAM</name>
<dbReference type="GO" id="GO:0005730">
    <property type="term" value="C:nucleolus"/>
    <property type="evidence" value="ECO:0007669"/>
    <property type="project" value="UniProtKB-SubCell"/>
</dbReference>
<dbReference type="Proteomes" id="UP000054538">
    <property type="component" value="Unassembled WGS sequence"/>
</dbReference>
<dbReference type="FunCoup" id="A0A0D0DVQ8">
    <property type="interactions" value="41"/>
</dbReference>
<dbReference type="HOGENOM" id="CLU_116375_0_0_1"/>
<dbReference type="GO" id="GO:0000462">
    <property type="term" value="P:maturation of SSU-rRNA from tricistronic rRNA transcript (SSU-rRNA, 5.8S rRNA, LSU-rRNA)"/>
    <property type="evidence" value="ECO:0007669"/>
    <property type="project" value="InterPro"/>
</dbReference>
<evidence type="ECO:0000256" key="1">
    <source>
        <dbReference type="ARBA" id="ARBA00004604"/>
    </source>
</evidence>
<evidence type="ECO:0000313" key="6">
    <source>
        <dbReference type="EMBL" id="KIK99043.1"/>
    </source>
</evidence>
<dbReference type="InParanoid" id="A0A0D0DVQ8"/>